<name>A0A8S5P4L5_9CAUD</name>
<sequence>MTVRLLLLQIVLLLSKAYGFMDLGKIELYAPLMALIVGNIIWALLIFYGMIQNYMERKRWN</sequence>
<reference evidence="2" key="1">
    <citation type="journal article" date="2021" name="Proc. Natl. Acad. Sci. U.S.A.">
        <title>A Catalog of Tens of Thousands of Viruses from Human Metagenomes Reveals Hidden Associations with Chronic Diseases.</title>
        <authorList>
            <person name="Tisza M.J."/>
            <person name="Buck C.B."/>
        </authorList>
    </citation>
    <scope>NUCLEOTIDE SEQUENCE</scope>
    <source>
        <strain evidence="2">Ctiam3</strain>
    </source>
</reference>
<feature type="transmembrane region" description="Helical" evidence="1">
    <location>
        <begin position="29"/>
        <end position="51"/>
    </location>
</feature>
<accession>A0A8S5P4L5</accession>
<proteinExistence type="predicted"/>
<keyword evidence="1" id="KW-1133">Transmembrane helix</keyword>
<keyword evidence="1" id="KW-0812">Transmembrane</keyword>
<evidence type="ECO:0000256" key="1">
    <source>
        <dbReference type="SAM" id="Phobius"/>
    </source>
</evidence>
<keyword evidence="1" id="KW-0472">Membrane</keyword>
<organism evidence="2">
    <name type="scientific">Siphoviridae sp. ctiam3</name>
    <dbReference type="NCBI Taxonomy" id="2825624"/>
    <lineage>
        <taxon>Viruses</taxon>
        <taxon>Duplodnaviria</taxon>
        <taxon>Heunggongvirae</taxon>
        <taxon>Uroviricota</taxon>
        <taxon>Caudoviricetes</taxon>
    </lineage>
</organism>
<protein>
    <submittedName>
        <fullName evidence="2">Uncharacterized protein</fullName>
    </submittedName>
</protein>
<dbReference type="EMBL" id="BK015338">
    <property type="protein sequence ID" value="DAE02006.1"/>
    <property type="molecule type" value="Genomic_DNA"/>
</dbReference>
<evidence type="ECO:0000313" key="2">
    <source>
        <dbReference type="EMBL" id="DAE02006.1"/>
    </source>
</evidence>